<dbReference type="EMBL" id="BGPR01143585">
    <property type="protein sequence ID" value="GBN72551.1"/>
    <property type="molecule type" value="Genomic_DNA"/>
</dbReference>
<feature type="compositionally biased region" description="Basic and acidic residues" evidence="1">
    <location>
        <begin position="13"/>
        <end position="26"/>
    </location>
</feature>
<feature type="non-terminal residue" evidence="5">
    <location>
        <position position="1"/>
    </location>
</feature>
<comment type="caution">
    <text evidence="5">The sequence shown here is derived from an EMBL/GenBank/DDBJ whole genome shotgun (WGS) entry which is preliminary data.</text>
</comment>
<evidence type="ECO:0000313" key="5">
    <source>
        <dbReference type="EMBL" id="GBN72592.1"/>
    </source>
</evidence>
<keyword evidence="6" id="KW-1185">Reference proteome</keyword>
<accession>A0A4Y2RA01</accession>
<gene>
    <name evidence="3" type="ORF">AVEN_101095_1</name>
    <name evidence="4" type="ORF">AVEN_110484_1</name>
    <name evidence="5" type="ORF">AVEN_126423_1</name>
    <name evidence="2" type="ORF">AVEN_97136_1</name>
</gene>
<evidence type="ECO:0000313" key="6">
    <source>
        <dbReference type="Proteomes" id="UP000499080"/>
    </source>
</evidence>
<reference evidence="5 6" key="1">
    <citation type="journal article" date="2019" name="Sci. Rep.">
        <title>Orb-weaving spider Araneus ventricosus genome elucidates the spidroin gene catalogue.</title>
        <authorList>
            <person name="Kono N."/>
            <person name="Nakamura H."/>
            <person name="Ohtoshi R."/>
            <person name="Moran D.A.P."/>
            <person name="Shinohara A."/>
            <person name="Yoshida Y."/>
            <person name="Fujiwara M."/>
            <person name="Mori M."/>
            <person name="Tomita M."/>
            <person name="Arakawa K."/>
        </authorList>
    </citation>
    <scope>NUCLEOTIDE SEQUENCE [LARGE SCALE GENOMIC DNA]</scope>
</reference>
<dbReference type="EMBL" id="BGPR01143584">
    <property type="protein sequence ID" value="GBN72549.1"/>
    <property type="molecule type" value="Genomic_DNA"/>
</dbReference>
<protein>
    <submittedName>
        <fullName evidence="5">Uncharacterized protein</fullName>
    </submittedName>
</protein>
<dbReference type="EMBL" id="BGPR01143610">
    <property type="protein sequence ID" value="GBN72592.1"/>
    <property type="molecule type" value="Genomic_DNA"/>
</dbReference>
<evidence type="ECO:0000313" key="4">
    <source>
        <dbReference type="EMBL" id="GBN72588.1"/>
    </source>
</evidence>
<dbReference type="EMBL" id="BGPR01143608">
    <property type="protein sequence ID" value="GBN72588.1"/>
    <property type="molecule type" value="Genomic_DNA"/>
</dbReference>
<sequence>EHPQVQGASALRPDARGGHEHLRLDPHGGQGDPTGDSQAPSVAGEGTSLQSGGAHPAL</sequence>
<organism evidence="5 6">
    <name type="scientific">Araneus ventricosus</name>
    <name type="common">Orbweaver spider</name>
    <name type="synonym">Epeira ventricosa</name>
    <dbReference type="NCBI Taxonomy" id="182803"/>
    <lineage>
        <taxon>Eukaryota</taxon>
        <taxon>Metazoa</taxon>
        <taxon>Ecdysozoa</taxon>
        <taxon>Arthropoda</taxon>
        <taxon>Chelicerata</taxon>
        <taxon>Arachnida</taxon>
        <taxon>Araneae</taxon>
        <taxon>Araneomorphae</taxon>
        <taxon>Entelegynae</taxon>
        <taxon>Araneoidea</taxon>
        <taxon>Araneidae</taxon>
        <taxon>Araneus</taxon>
    </lineage>
</organism>
<feature type="region of interest" description="Disordered" evidence="1">
    <location>
        <begin position="1"/>
        <end position="58"/>
    </location>
</feature>
<dbReference type="AlphaFoldDB" id="A0A4Y2RA01"/>
<proteinExistence type="predicted"/>
<name>A0A4Y2RA01_ARAVE</name>
<evidence type="ECO:0000256" key="1">
    <source>
        <dbReference type="SAM" id="MobiDB-lite"/>
    </source>
</evidence>
<evidence type="ECO:0000313" key="3">
    <source>
        <dbReference type="EMBL" id="GBN72551.1"/>
    </source>
</evidence>
<dbReference type="Proteomes" id="UP000499080">
    <property type="component" value="Unassembled WGS sequence"/>
</dbReference>
<evidence type="ECO:0000313" key="2">
    <source>
        <dbReference type="EMBL" id="GBN72549.1"/>
    </source>
</evidence>